<feature type="domain" description="Glycosyl transferase family 1" evidence="1">
    <location>
        <begin position="192"/>
        <end position="350"/>
    </location>
</feature>
<dbReference type="AlphaFoldDB" id="A0A1I1I211"/>
<dbReference type="PANTHER" id="PTHR12526:SF630">
    <property type="entry name" value="GLYCOSYLTRANSFERASE"/>
    <property type="match status" value="1"/>
</dbReference>
<dbReference type="InterPro" id="IPR001296">
    <property type="entry name" value="Glyco_trans_1"/>
</dbReference>
<keyword evidence="4" id="KW-1185">Reference proteome</keyword>
<keyword evidence="3" id="KW-0808">Transferase</keyword>
<evidence type="ECO:0000259" key="2">
    <source>
        <dbReference type="Pfam" id="PF13439"/>
    </source>
</evidence>
<sequence>MGHRMKICVFANDFSYQTGAERVISSIVNALASRGHDIDILSLSRGLEPAYELDPGVQLYQLFKDRISRNGLIPLSIKRSWRFASSIVKIRYFFERHDYDLIIDTEHVLGLMAAIALKGKSIYKMHWEHINFNVDPAGSKKRKIRQKLAEMVDSIVVLTERDRQYWLQGSRVKGHVTTIYNPLPFNVPDVNYNADSKVVLNVGRFDSQKGYDLLLEAWSRLPKDLIQEGWTLKIVGNGDTKPAMEQLSRTLGVEDSVEMPPATKDVASYYRNASIFCFSSRFEGFGMVLIEAQAHGLPCISFDCDTGPDEIIEHGQNGFLVENSNVDALAQALEELMRSKSTREAMSESGLRSVTRFEQAPIVEQWEQLLGDISARLAK</sequence>
<dbReference type="SUPFAM" id="SSF53756">
    <property type="entry name" value="UDP-Glycosyltransferase/glycogen phosphorylase"/>
    <property type="match status" value="1"/>
</dbReference>
<reference evidence="4" key="1">
    <citation type="submission" date="2016-10" db="EMBL/GenBank/DDBJ databases">
        <authorList>
            <person name="Varghese N."/>
            <person name="Submissions S."/>
        </authorList>
    </citation>
    <scope>NUCLEOTIDE SEQUENCE [LARGE SCALE GENOMIC DNA]</scope>
    <source>
        <strain evidence="4">DSM 23439</strain>
    </source>
</reference>
<organism evidence="3 4">
    <name type="scientific">Kushneria avicenniae</name>
    <dbReference type="NCBI Taxonomy" id="402385"/>
    <lineage>
        <taxon>Bacteria</taxon>
        <taxon>Pseudomonadati</taxon>
        <taxon>Pseudomonadota</taxon>
        <taxon>Gammaproteobacteria</taxon>
        <taxon>Oceanospirillales</taxon>
        <taxon>Halomonadaceae</taxon>
        <taxon>Kushneria</taxon>
    </lineage>
</organism>
<dbReference type="Gene3D" id="3.40.50.2000">
    <property type="entry name" value="Glycogen Phosphorylase B"/>
    <property type="match status" value="2"/>
</dbReference>
<protein>
    <submittedName>
        <fullName evidence="3">Glycosyltransferase involved in cell wall bisynthesis</fullName>
    </submittedName>
</protein>
<feature type="domain" description="Glycosyltransferase subfamily 4-like N-terminal" evidence="2">
    <location>
        <begin position="19"/>
        <end position="182"/>
    </location>
</feature>
<dbReference type="OrthoDB" id="9792269at2"/>
<gene>
    <name evidence="3" type="ORF">SAMN05421848_0953</name>
</gene>
<name>A0A1I1I211_9GAMM</name>
<dbReference type="GO" id="GO:1901135">
    <property type="term" value="P:carbohydrate derivative metabolic process"/>
    <property type="evidence" value="ECO:0007669"/>
    <property type="project" value="UniProtKB-ARBA"/>
</dbReference>
<dbReference type="EMBL" id="FOLY01000002">
    <property type="protein sequence ID" value="SFC30244.1"/>
    <property type="molecule type" value="Genomic_DNA"/>
</dbReference>
<evidence type="ECO:0000313" key="4">
    <source>
        <dbReference type="Proteomes" id="UP000199046"/>
    </source>
</evidence>
<proteinExistence type="predicted"/>
<evidence type="ECO:0000259" key="1">
    <source>
        <dbReference type="Pfam" id="PF00534"/>
    </source>
</evidence>
<dbReference type="InterPro" id="IPR028098">
    <property type="entry name" value="Glyco_trans_4-like_N"/>
</dbReference>
<dbReference type="PANTHER" id="PTHR12526">
    <property type="entry name" value="GLYCOSYLTRANSFERASE"/>
    <property type="match status" value="1"/>
</dbReference>
<dbReference type="STRING" id="402385.SAMN05421848_0953"/>
<accession>A0A1I1I211</accession>
<dbReference type="Pfam" id="PF00534">
    <property type="entry name" value="Glycos_transf_1"/>
    <property type="match status" value="1"/>
</dbReference>
<dbReference type="GO" id="GO:0016757">
    <property type="term" value="F:glycosyltransferase activity"/>
    <property type="evidence" value="ECO:0007669"/>
    <property type="project" value="InterPro"/>
</dbReference>
<dbReference type="Pfam" id="PF13439">
    <property type="entry name" value="Glyco_transf_4"/>
    <property type="match status" value="1"/>
</dbReference>
<evidence type="ECO:0000313" key="3">
    <source>
        <dbReference type="EMBL" id="SFC30244.1"/>
    </source>
</evidence>
<dbReference type="CDD" id="cd03820">
    <property type="entry name" value="GT4_AmsD-like"/>
    <property type="match status" value="1"/>
</dbReference>
<dbReference type="Proteomes" id="UP000199046">
    <property type="component" value="Unassembled WGS sequence"/>
</dbReference>